<dbReference type="GO" id="GO:0008270">
    <property type="term" value="F:zinc ion binding"/>
    <property type="evidence" value="ECO:0007669"/>
    <property type="project" value="UniProtKB-KW"/>
</dbReference>
<keyword evidence="9" id="KW-1185">Reference proteome</keyword>
<evidence type="ECO:0000256" key="1">
    <source>
        <dbReference type="ARBA" id="ARBA00004123"/>
    </source>
</evidence>
<dbReference type="Pfam" id="PF23011">
    <property type="entry name" value="PHD-1st_NSD"/>
    <property type="match status" value="1"/>
</dbReference>
<comment type="caution">
    <text evidence="8">The sequence shown here is derived from an EMBL/GenBank/DDBJ whole genome shotgun (WGS) entry which is preliminary data.</text>
</comment>
<gene>
    <name evidence="8" type="ORF">RND81_09G102000</name>
</gene>
<protein>
    <recommendedName>
        <fullName evidence="7">PHD-type domain-containing protein</fullName>
    </recommendedName>
</protein>
<evidence type="ECO:0000313" key="8">
    <source>
        <dbReference type="EMBL" id="KAK9690062.1"/>
    </source>
</evidence>
<dbReference type="AlphaFoldDB" id="A0AAW1IKC9"/>
<keyword evidence="4" id="KW-0862">Zinc</keyword>
<proteinExistence type="predicted"/>
<evidence type="ECO:0000256" key="2">
    <source>
        <dbReference type="ARBA" id="ARBA00022723"/>
    </source>
</evidence>
<dbReference type="InterPro" id="IPR001965">
    <property type="entry name" value="Znf_PHD"/>
</dbReference>
<name>A0AAW1IKC9_SAPOF</name>
<keyword evidence="3 6" id="KW-0863">Zinc-finger</keyword>
<evidence type="ECO:0000256" key="6">
    <source>
        <dbReference type="PROSITE-ProRule" id="PRU00146"/>
    </source>
</evidence>
<dbReference type="CDD" id="cd15539">
    <property type="entry name" value="PHD1_AIRE"/>
    <property type="match status" value="1"/>
</dbReference>
<dbReference type="PROSITE" id="PS01359">
    <property type="entry name" value="ZF_PHD_1"/>
    <property type="match status" value="1"/>
</dbReference>
<keyword evidence="5" id="KW-0539">Nucleus</keyword>
<reference evidence="8" key="1">
    <citation type="submission" date="2024-03" db="EMBL/GenBank/DDBJ databases">
        <title>WGS assembly of Saponaria officinalis var. Norfolk2.</title>
        <authorList>
            <person name="Jenkins J."/>
            <person name="Shu S."/>
            <person name="Grimwood J."/>
            <person name="Barry K."/>
            <person name="Goodstein D."/>
            <person name="Schmutz J."/>
            <person name="Leebens-Mack J."/>
            <person name="Osbourn A."/>
        </authorList>
    </citation>
    <scope>NUCLEOTIDE SEQUENCE [LARGE SCALE GENOMIC DNA]</scope>
    <source>
        <strain evidence="8">JIC</strain>
    </source>
</reference>
<dbReference type="SUPFAM" id="SSF55729">
    <property type="entry name" value="Acyl-CoA N-acyltransferases (Nat)"/>
    <property type="match status" value="1"/>
</dbReference>
<sequence length="792" mass="88060">MAGEGDSEDYVDLSQVRTGHKREFQFALKSRAEFSGSLSRLRVRKRVDEFDGSPSRLRVRKRVAESDRRVAESDVEEQLKSDVVDLTGDDGDVVVESTARRESEGDDTVIDCDREYIVVGEEDEDDGDEMKEKVMMKGVPSKFKELLETGLLEGLNVCYIRGIKSGQSNKGLSGVIKGVGILCSCDECKGDQIVTPTQFELHAGSSNKRPADYTHLENGNTIRDVLNACKGVNLNDVVAAIRNAISSSPEKKAAFCRSCSEPISDASTDRMTMLCGSCAKLNASQITPKQTADASESNDRSVQRLFRQRACNTAPKSNLSSTKTQEKITRKDLRLHKLVFQDDVLPDGTELGYYAQGKKLLSGFKKGSGICCDCCNAVVSPSQFESHAGCASRKKPYLQIYTSNGMSLHEISVKISKESGLSTDENDDLCSVCQDDGDLLCCDGCPRAFHLHCVSLPSIPEDKWYCKLCDENIQMEKFAEQNPNAIAAGRIPGIDPMEQITNRCIRIVTLLDTQDNGCALCRIQDFCTSGFGPRTVIICDQCEREYHVGCMREHDMQDLQELPVGDWFCSSDCRRINSALKKLLEQGDQMLPDDLVHVLKKKLADEQSIGDDPDIRWRVLNGRKCPAEEMLPLLSKAVSVFHEQFDPILYGSHKQDLIPHMVYARNVKETEFGGMYCAELSVNSTIVSASVFRVFSEEVAEIPLVATSKDCEGKGYFQCLYSCLESFLKDLGVKNLLLPAAEETRSLWINRFGFNTIPQVELNELTRLYPLMNFDGTSMLRKFVADSSTRAL</sequence>
<evidence type="ECO:0000256" key="3">
    <source>
        <dbReference type="ARBA" id="ARBA00022771"/>
    </source>
</evidence>
<dbReference type="EMBL" id="JBDFQZ010000009">
    <property type="protein sequence ID" value="KAK9690062.1"/>
    <property type="molecule type" value="Genomic_DNA"/>
</dbReference>
<dbReference type="InterPro" id="IPR059153">
    <property type="entry name" value="NSD_PHD-1st"/>
</dbReference>
<dbReference type="PANTHER" id="PTHR47025">
    <property type="entry name" value="AUTOIMMUNE REGULATOR"/>
    <property type="match status" value="1"/>
</dbReference>
<comment type="subcellular location">
    <subcellularLocation>
        <location evidence="1">Nucleus</location>
    </subcellularLocation>
</comment>
<dbReference type="InterPro" id="IPR016181">
    <property type="entry name" value="Acyl_CoA_acyltransferase"/>
</dbReference>
<dbReference type="Pfam" id="PF16135">
    <property type="entry name" value="TDBD"/>
    <property type="match status" value="2"/>
</dbReference>
<accession>A0AAW1IKC9</accession>
<evidence type="ECO:0000256" key="4">
    <source>
        <dbReference type="ARBA" id="ARBA00022833"/>
    </source>
</evidence>
<dbReference type="PROSITE" id="PS50016">
    <property type="entry name" value="ZF_PHD_2"/>
    <property type="match status" value="1"/>
</dbReference>
<evidence type="ECO:0000256" key="5">
    <source>
        <dbReference type="ARBA" id="ARBA00023242"/>
    </source>
</evidence>
<dbReference type="SMART" id="SM00249">
    <property type="entry name" value="PHD"/>
    <property type="match status" value="2"/>
</dbReference>
<dbReference type="PANTHER" id="PTHR47025:SF2">
    <property type="entry name" value="AUTOIMMUNE REGULATOR"/>
    <property type="match status" value="1"/>
</dbReference>
<dbReference type="Gene3D" id="3.40.630.30">
    <property type="match status" value="1"/>
</dbReference>
<dbReference type="SUPFAM" id="SSF57903">
    <property type="entry name" value="FYVE/PHD zinc finger"/>
    <property type="match status" value="2"/>
</dbReference>
<dbReference type="InterPro" id="IPR013083">
    <property type="entry name" value="Znf_RING/FYVE/PHD"/>
</dbReference>
<dbReference type="GO" id="GO:0045944">
    <property type="term" value="P:positive regulation of transcription by RNA polymerase II"/>
    <property type="evidence" value="ECO:0007669"/>
    <property type="project" value="TreeGrafter"/>
</dbReference>
<dbReference type="InterPro" id="IPR019787">
    <property type="entry name" value="Znf_PHD-finger"/>
</dbReference>
<dbReference type="Proteomes" id="UP001443914">
    <property type="component" value="Unassembled WGS sequence"/>
</dbReference>
<evidence type="ECO:0000313" key="9">
    <source>
        <dbReference type="Proteomes" id="UP001443914"/>
    </source>
</evidence>
<dbReference type="InterPro" id="IPR011011">
    <property type="entry name" value="Znf_FYVE_PHD"/>
</dbReference>
<feature type="domain" description="PHD-type" evidence="7">
    <location>
        <begin position="427"/>
        <end position="472"/>
    </location>
</feature>
<evidence type="ECO:0000259" key="7">
    <source>
        <dbReference type="PROSITE" id="PS50016"/>
    </source>
</evidence>
<dbReference type="GO" id="GO:0003682">
    <property type="term" value="F:chromatin binding"/>
    <property type="evidence" value="ECO:0007669"/>
    <property type="project" value="TreeGrafter"/>
</dbReference>
<dbReference type="Pfam" id="PF23209">
    <property type="entry name" value="IDM1_C"/>
    <property type="match status" value="1"/>
</dbReference>
<dbReference type="InterPro" id="IPR019786">
    <property type="entry name" value="Zinc_finger_PHD-type_CS"/>
</dbReference>
<dbReference type="GO" id="GO:0005634">
    <property type="term" value="C:nucleus"/>
    <property type="evidence" value="ECO:0007669"/>
    <property type="project" value="UniProtKB-SubCell"/>
</dbReference>
<dbReference type="GO" id="GO:0000977">
    <property type="term" value="F:RNA polymerase II transcription regulatory region sequence-specific DNA binding"/>
    <property type="evidence" value="ECO:0007669"/>
    <property type="project" value="TreeGrafter"/>
</dbReference>
<keyword evidence="2" id="KW-0479">Metal-binding</keyword>
<dbReference type="GO" id="GO:0042393">
    <property type="term" value="F:histone binding"/>
    <property type="evidence" value="ECO:0007669"/>
    <property type="project" value="TreeGrafter"/>
</dbReference>
<dbReference type="InterPro" id="IPR056511">
    <property type="entry name" value="IDM1_C"/>
</dbReference>
<dbReference type="Gene3D" id="3.30.40.10">
    <property type="entry name" value="Zinc/RING finger domain, C3HC4 (zinc finger)"/>
    <property type="match status" value="2"/>
</dbReference>
<dbReference type="InterPro" id="IPR032308">
    <property type="entry name" value="TDBD"/>
</dbReference>
<organism evidence="8 9">
    <name type="scientific">Saponaria officinalis</name>
    <name type="common">Common soapwort</name>
    <name type="synonym">Lychnis saponaria</name>
    <dbReference type="NCBI Taxonomy" id="3572"/>
    <lineage>
        <taxon>Eukaryota</taxon>
        <taxon>Viridiplantae</taxon>
        <taxon>Streptophyta</taxon>
        <taxon>Embryophyta</taxon>
        <taxon>Tracheophyta</taxon>
        <taxon>Spermatophyta</taxon>
        <taxon>Magnoliopsida</taxon>
        <taxon>eudicotyledons</taxon>
        <taxon>Gunneridae</taxon>
        <taxon>Pentapetalae</taxon>
        <taxon>Caryophyllales</taxon>
        <taxon>Caryophyllaceae</taxon>
        <taxon>Caryophylleae</taxon>
        <taxon>Saponaria</taxon>
    </lineage>
</organism>